<dbReference type="NCBIfam" id="TIGR01843">
    <property type="entry name" value="type_I_hlyD"/>
    <property type="match status" value="1"/>
</dbReference>
<dbReference type="SUPFAM" id="SSF111369">
    <property type="entry name" value="HlyD-like secretion proteins"/>
    <property type="match status" value="1"/>
</dbReference>
<dbReference type="PRINTS" id="PR01490">
    <property type="entry name" value="RTXTOXIND"/>
</dbReference>
<dbReference type="Pfam" id="PF25994">
    <property type="entry name" value="HH_AprE"/>
    <property type="match status" value="1"/>
</dbReference>
<proteinExistence type="inferred from homology"/>
<sequence length="433" mass="46712">MERPHIEDYAGEIRPRAVSAVLLWTILAFFLIFLIWAALTQLDRTVRGQGRVIPSSRLQILSNLEGGIVSDIVVRPGQNVRMGDLLIRLDRTQAGAEYASSRATSQALSAKIARLQGEIAGREPVYPIGQGNAADEQVAIERALHLARVAELASQQNAARARLDQAERAVAEAIATRAARNAARDAAIAERDLIAPLVERGIEPRLSLIQTSNAASVATSEAATAEAAVARAKAAVAEARAALAQTRLDWRARAAEELATTQAEEAARRRALPALENRLARTVVRAPLSGRINRVLVTTIGGSVKPGDPLVEMVPSGENLLVEALVNPKDIAFVRLNQPARVSITAYDQAIYGSLDGRVISISPDAVVNERTGESHYMLRIRTTKNSLVDRYGTPLPIGPGMIADVSLLGEKRSILSYILTPITRLAEHAFRE</sequence>
<dbReference type="RefSeq" id="WP_107967218.1">
    <property type="nucleotide sequence ID" value="NZ_NWBU01000005.1"/>
</dbReference>
<comment type="subcellular location">
    <subcellularLocation>
        <location evidence="1 9">Cell inner membrane</location>
        <topology evidence="1 9">Single-pass membrane protein</topology>
    </subcellularLocation>
</comment>
<dbReference type="InterPro" id="IPR058781">
    <property type="entry name" value="HH_AprE-like"/>
</dbReference>
<dbReference type="GO" id="GO:0015031">
    <property type="term" value="P:protein transport"/>
    <property type="evidence" value="ECO:0007669"/>
    <property type="project" value="InterPro"/>
</dbReference>
<reference evidence="13 14" key="1">
    <citation type="submission" date="2017-09" db="EMBL/GenBank/DDBJ databases">
        <title>Sphingomonas panjinensis sp.nov., isolated from oil-contaminated soil.</title>
        <authorList>
            <person name="Wang L."/>
            <person name="Chen L."/>
        </authorList>
    </citation>
    <scope>NUCLEOTIDE SEQUENCE [LARGE SCALE GENOMIC DNA]</scope>
    <source>
        <strain evidence="13 14">FW-11</strain>
    </source>
</reference>
<dbReference type="InterPro" id="IPR050739">
    <property type="entry name" value="MFP"/>
</dbReference>
<evidence type="ECO:0000313" key="13">
    <source>
        <dbReference type="EMBL" id="PTQ12355.1"/>
    </source>
</evidence>
<keyword evidence="8 9" id="KW-0472">Membrane</keyword>
<keyword evidence="5 9" id="KW-0997">Cell inner membrane</keyword>
<feature type="coiled-coil region" evidence="10">
    <location>
        <begin position="222"/>
        <end position="249"/>
    </location>
</feature>
<keyword evidence="3 9" id="KW-0813">Transport</keyword>
<dbReference type="Pfam" id="PF26002">
    <property type="entry name" value="Beta-barrel_AprE"/>
    <property type="match status" value="1"/>
</dbReference>
<name>A0A2T5G085_9SPHN</name>
<evidence type="ECO:0000256" key="10">
    <source>
        <dbReference type="SAM" id="Coils"/>
    </source>
</evidence>
<evidence type="ECO:0000256" key="5">
    <source>
        <dbReference type="ARBA" id="ARBA00022519"/>
    </source>
</evidence>
<feature type="domain" description="AprE-like beta-barrel" evidence="12">
    <location>
        <begin position="320"/>
        <end position="408"/>
    </location>
</feature>
<evidence type="ECO:0000256" key="9">
    <source>
        <dbReference type="RuleBase" id="RU365093"/>
    </source>
</evidence>
<gene>
    <name evidence="13" type="ORF">CLG96_07435</name>
</gene>
<keyword evidence="7 9" id="KW-1133">Transmembrane helix</keyword>
<accession>A0A2T5G085</accession>
<dbReference type="PANTHER" id="PTHR30386:SF26">
    <property type="entry name" value="TRANSPORT PROTEIN COMB"/>
    <property type="match status" value="1"/>
</dbReference>
<comment type="similarity">
    <text evidence="2 9">Belongs to the membrane fusion protein (MFP) (TC 8.A.1) family.</text>
</comment>
<evidence type="ECO:0000256" key="1">
    <source>
        <dbReference type="ARBA" id="ARBA00004377"/>
    </source>
</evidence>
<comment type="caution">
    <text evidence="13">The sequence shown here is derived from an EMBL/GenBank/DDBJ whole genome shotgun (WGS) entry which is preliminary data.</text>
</comment>
<dbReference type="Gene3D" id="1.10.287.470">
    <property type="entry name" value="Helix hairpin bin"/>
    <property type="match status" value="1"/>
</dbReference>
<feature type="transmembrane region" description="Helical" evidence="9">
    <location>
        <begin position="21"/>
        <end position="39"/>
    </location>
</feature>
<evidence type="ECO:0000313" key="14">
    <source>
        <dbReference type="Proteomes" id="UP000244162"/>
    </source>
</evidence>
<keyword evidence="14" id="KW-1185">Reference proteome</keyword>
<feature type="domain" description="AprE-like long alpha-helical hairpin" evidence="11">
    <location>
        <begin position="95"/>
        <end position="277"/>
    </location>
</feature>
<organism evidence="13 14">
    <name type="scientific">Sphingomonas oleivorans</name>
    <dbReference type="NCBI Taxonomy" id="1735121"/>
    <lineage>
        <taxon>Bacteria</taxon>
        <taxon>Pseudomonadati</taxon>
        <taxon>Pseudomonadota</taxon>
        <taxon>Alphaproteobacteria</taxon>
        <taxon>Sphingomonadales</taxon>
        <taxon>Sphingomonadaceae</taxon>
        <taxon>Sphingomonas</taxon>
    </lineage>
</organism>
<evidence type="ECO:0000256" key="3">
    <source>
        <dbReference type="ARBA" id="ARBA00022448"/>
    </source>
</evidence>
<evidence type="ECO:0000259" key="11">
    <source>
        <dbReference type="Pfam" id="PF25994"/>
    </source>
</evidence>
<evidence type="ECO:0000259" key="12">
    <source>
        <dbReference type="Pfam" id="PF26002"/>
    </source>
</evidence>
<dbReference type="GO" id="GO:0005886">
    <property type="term" value="C:plasma membrane"/>
    <property type="evidence" value="ECO:0007669"/>
    <property type="project" value="UniProtKB-SubCell"/>
</dbReference>
<keyword evidence="4 9" id="KW-1003">Cell membrane</keyword>
<protein>
    <recommendedName>
        <fullName evidence="9">Membrane fusion protein (MFP) family protein</fullName>
    </recommendedName>
</protein>
<dbReference type="OrthoDB" id="9810980at2"/>
<dbReference type="InterPro" id="IPR010129">
    <property type="entry name" value="T1SS_HlyD"/>
</dbReference>
<evidence type="ECO:0000256" key="4">
    <source>
        <dbReference type="ARBA" id="ARBA00022475"/>
    </source>
</evidence>
<dbReference type="EMBL" id="NWBU01000005">
    <property type="protein sequence ID" value="PTQ12355.1"/>
    <property type="molecule type" value="Genomic_DNA"/>
</dbReference>
<dbReference type="Gene3D" id="2.40.50.100">
    <property type="match status" value="1"/>
</dbReference>
<dbReference type="InterPro" id="IPR058982">
    <property type="entry name" value="Beta-barrel_AprE"/>
</dbReference>
<evidence type="ECO:0000256" key="6">
    <source>
        <dbReference type="ARBA" id="ARBA00022692"/>
    </source>
</evidence>
<evidence type="ECO:0000256" key="2">
    <source>
        <dbReference type="ARBA" id="ARBA00009477"/>
    </source>
</evidence>
<keyword evidence="10" id="KW-0175">Coiled coil</keyword>
<evidence type="ECO:0000256" key="8">
    <source>
        <dbReference type="ARBA" id="ARBA00023136"/>
    </source>
</evidence>
<dbReference type="PANTHER" id="PTHR30386">
    <property type="entry name" value="MEMBRANE FUSION SUBUNIT OF EMRAB-TOLC MULTIDRUG EFFLUX PUMP"/>
    <property type="match status" value="1"/>
</dbReference>
<dbReference type="Gene3D" id="2.40.30.170">
    <property type="match status" value="1"/>
</dbReference>
<feature type="coiled-coil region" evidence="10">
    <location>
        <begin position="149"/>
        <end position="176"/>
    </location>
</feature>
<evidence type="ECO:0000256" key="7">
    <source>
        <dbReference type="ARBA" id="ARBA00022989"/>
    </source>
</evidence>
<dbReference type="AlphaFoldDB" id="A0A2T5G085"/>
<dbReference type="Proteomes" id="UP000244162">
    <property type="component" value="Unassembled WGS sequence"/>
</dbReference>
<keyword evidence="6 9" id="KW-0812">Transmembrane</keyword>